<dbReference type="EMBL" id="JBBWWQ010000001">
    <property type="protein sequence ID" value="KAK8956852.1"/>
    <property type="molecule type" value="Genomic_DNA"/>
</dbReference>
<reference evidence="1 2" key="1">
    <citation type="journal article" date="2022" name="Nat. Plants">
        <title>Genomes of leafy and leafless Platanthera orchids illuminate the evolution of mycoheterotrophy.</title>
        <authorList>
            <person name="Li M.H."/>
            <person name="Liu K.W."/>
            <person name="Li Z."/>
            <person name="Lu H.C."/>
            <person name="Ye Q.L."/>
            <person name="Zhang D."/>
            <person name="Wang J.Y."/>
            <person name="Li Y.F."/>
            <person name="Zhong Z.M."/>
            <person name="Liu X."/>
            <person name="Yu X."/>
            <person name="Liu D.K."/>
            <person name="Tu X.D."/>
            <person name="Liu B."/>
            <person name="Hao Y."/>
            <person name="Liao X.Y."/>
            <person name="Jiang Y.T."/>
            <person name="Sun W.H."/>
            <person name="Chen J."/>
            <person name="Chen Y.Q."/>
            <person name="Ai Y."/>
            <person name="Zhai J.W."/>
            <person name="Wu S.S."/>
            <person name="Zhou Z."/>
            <person name="Hsiao Y.Y."/>
            <person name="Wu W.L."/>
            <person name="Chen Y.Y."/>
            <person name="Lin Y.F."/>
            <person name="Hsu J.L."/>
            <person name="Li C.Y."/>
            <person name="Wang Z.W."/>
            <person name="Zhao X."/>
            <person name="Zhong W.Y."/>
            <person name="Ma X.K."/>
            <person name="Ma L."/>
            <person name="Huang J."/>
            <person name="Chen G.Z."/>
            <person name="Huang M.Z."/>
            <person name="Huang L."/>
            <person name="Peng D.H."/>
            <person name="Luo Y.B."/>
            <person name="Zou S.Q."/>
            <person name="Chen S.P."/>
            <person name="Lan S."/>
            <person name="Tsai W.C."/>
            <person name="Van de Peer Y."/>
            <person name="Liu Z.J."/>
        </authorList>
    </citation>
    <scope>NUCLEOTIDE SEQUENCE [LARGE SCALE GENOMIC DNA]</scope>
    <source>
        <strain evidence="1">Lor287</strain>
    </source>
</reference>
<evidence type="ECO:0000313" key="1">
    <source>
        <dbReference type="EMBL" id="KAK8956852.1"/>
    </source>
</evidence>
<keyword evidence="2" id="KW-1185">Reference proteome</keyword>
<dbReference type="Proteomes" id="UP001418222">
    <property type="component" value="Unassembled WGS sequence"/>
</dbReference>
<protein>
    <submittedName>
        <fullName evidence="1">Uncharacterized protein</fullName>
    </submittedName>
</protein>
<proteinExistence type="predicted"/>
<gene>
    <name evidence="1" type="ORF">KSP39_PZI001594</name>
</gene>
<organism evidence="1 2">
    <name type="scientific">Platanthera zijinensis</name>
    <dbReference type="NCBI Taxonomy" id="2320716"/>
    <lineage>
        <taxon>Eukaryota</taxon>
        <taxon>Viridiplantae</taxon>
        <taxon>Streptophyta</taxon>
        <taxon>Embryophyta</taxon>
        <taxon>Tracheophyta</taxon>
        <taxon>Spermatophyta</taxon>
        <taxon>Magnoliopsida</taxon>
        <taxon>Liliopsida</taxon>
        <taxon>Asparagales</taxon>
        <taxon>Orchidaceae</taxon>
        <taxon>Orchidoideae</taxon>
        <taxon>Orchideae</taxon>
        <taxon>Orchidinae</taxon>
        <taxon>Platanthera</taxon>
    </lineage>
</organism>
<accession>A0AAP0GFE5</accession>
<dbReference type="AlphaFoldDB" id="A0AAP0GFE5"/>
<sequence>MHIHGINVITLSKPFNPNFDELLLEFQEDSPHYSWFTTFSSSFQAFLIKKWKLYIIGHRVEFNFQVWLEFYFSTEGISSPFTHSSINVQTSLHTKWRLADNTTITAITPPLQTVQLTTPDGHDVTATPFKKGRDGPDSAPLQLDDIRKLYQQNNYTNQLLHTISTQITSLHTNPNLQLLLQLTAFLLIFLLLTFNHEVSHFPKNVTLLSAILPFLIHPSYKN</sequence>
<comment type="caution">
    <text evidence="1">The sequence shown here is derived from an EMBL/GenBank/DDBJ whole genome shotgun (WGS) entry which is preliminary data.</text>
</comment>
<name>A0AAP0GFE5_9ASPA</name>
<evidence type="ECO:0000313" key="2">
    <source>
        <dbReference type="Proteomes" id="UP001418222"/>
    </source>
</evidence>